<dbReference type="AlphaFoldDB" id="A0A919KX90"/>
<accession>A0A919KX90</accession>
<dbReference type="EMBL" id="BNAS01000004">
    <property type="protein sequence ID" value="GHH75236.1"/>
    <property type="molecule type" value="Genomic_DNA"/>
</dbReference>
<feature type="signal peptide" evidence="1">
    <location>
        <begin position="1"/>
        <end position="30"/>
    </location>
</feature>
<evidence type="ECO:0000256" key="1">
    <source>
        <dbReference type="SAM" id="SignalP"/>
    </source>
</evidence>
<dbReference type="PANTHER" id="PTHR22925">
    <property type="entry name" value="GLYCOSYL HYDROLASE 43 FAMILY MEMBER"/>
    <property type="match status" value="1"/>
</dbReference>
<dbReference type="InterPro" id="IPR008979">
    <property type="entry name" value="Galactose-bd-like_sf"/>
</dbReference>
<feature type="chain" id="PRO_5037782872" description="Bacterial Ig-like domain-containing protein" evidence="1">
    <location>
        <begin position="31"/>
        <end position="1263"/>
    </location>
</feature>
<gene>
    <name evidence="3" type="ORF">GCM10017772_31100</name>
</gene>
<evidence type="ECO:0000313" key="3">
    <source>
        <dbReference type="EMBL" id="GHH75236.1"/>
    </source>
</evidence>
<dbReference type="Gene3D" id="2.115.10.20">
    <property type="entry name" value="Glycosyl hydrolase domain, family 43"/>
    <property type="match status" value="1"/>
</dbReference>
<reference evidence="3" key="2">
    <citation type="submission" date="2020-09" db="EMBL/GenBank/DDBJ databases">
        <authorList>
            <person name="Sun Q."/>
            <person name="Zhou Y."/>
        </authorList>
    </citation>
    <scope>NUCLEOTIDE SEQUENCE</scope>
    <source>
        <strain evidence="3">CGMCC 4.7398</strain>
    </source>
</reference>
<dbReference type="InterPro" id="IPR011081">
    <property type="entry name" value="Big_4"/>
</dbReference>
<dbReference type="PANTHER" id="PTHR22925:SF3">
    <property type="entry name" value="GLYCOSYL HYDROLASE FAMILY PROTEIN 43"/>
    <property type="match status" value="1"/>
</dbReference>
<evidence type="ECO:0000313" key="4">
    <source>
        <dbReference type="Proteomes" id="UP000627369"/>
    </source>
</evidence>
<dbReference type="SUPFAM" id="SSF49785">
    <property type="entry name" value="Galactose-binding domain-like"/>
    <property type="match status" value="1"/>
</dbReference>
<reference evidence="3" key="1">
    <citation type="journal article" date="2014" name="Int. J. Syst. Evol. Microbiol.">
        <title>Complete genome sequence of Corynebacterium casei LMG S-19264T (=DSM 44701T), isolated from a smear-ripened cheese.</title>
        <authorList>
            <consortium name="US DOE Joint Genome Institute (JGI-PGF)"/>
            <person name="Walter F."/>
            <person name="Albersmeier A."/>
            <person name="Kalinowski J."/>
            <person name="Ruckert C."/>
        </authorList>
    </citation>
    <scope>NUCLEOTIDE SEQUENCE</scope>
    <source>
        <strain evidence="3">CGMCC 4.7398</strain>
    </source>
</reference>
<dbReference type="Pfam" id="PF07532">
    <property type="entry name" value="Big_4"/>
    <property type="match status" value="1"/>
</dbReference>
<dbReference type="SUPFAM" id="SSF75005">
    <property type="entry name" value="Arabinanase/levansucrase/invertase"/>
    <property type="match status" value="1"/>
</dbReference>
<keyword evidence="1" id="KW-0732">Signal</keyword>
<protein>
    <recommendedName>
        <fullName evidence="2">Bacterial Ig-like domain-containing protein</fullName>
    </recommendedName>
</protein>
<dbReference type="CDD" id="cd18825">
    <property type="entry name" value="GH43_CtGH43-like"/>
    <property type="match status" value="1"/>
</dbReference>
<sequence>MRSRSSIRRAAGAVALAVVAVTGVVVPAGADVPTVPEPVTYSSYPAVADPGNTSPSYFRPFLYDTDGRHVQAHGGQIVTGTAEELGVDAGEAVAVEEGGTTVYYWYGEDRSNGYYESPGVSLYTSTDTYNWTNRGVVMRSVTSRQDLESEYFDGIYDTVADDGTPRTEKIDDLFYYLNVKSTTATGEPQLNSIFERPKVLHNAQTGKWVMWWHSDGSTTPGGSNYARSLAAVAVADSPTGPFELHGAYRLYNETTYKTACNQNSAVPGGARDMTVFQDTDGTAYVAYSSEENRSLYIARLNAEYTNVEKTSATDTVGIQYSADGQYPRIFADGTQGAPVAGQDYSIVRRCGLLEAPALFVHDGKYYAVTSGATGWRPNAQTYYTADSLVGSWIRGVQPDDQYENVAYDTIPEGGDGLLSYGDTRRTSFGSQSTNVFPLDAAEGKFVYMGDRWNSGAADSTYVWLPLTFGEGGRLEMRNPAAQDARWASGWTEEYWADKGAGRYIWRVTDDRLPDTVRTNEDLTQALPSTVAVTANGVTTDVPVAWSPKQLGTAGKQTLTGTLAGDDHFTPGRTFRRTVEVIAHGVHNFAPTAKVTASSRQDLAATTIDGSLGKGWDDWVGGGKYPLSSTLDYAWPEPRAPREIAVHLYKDGSTATWPSRVAVQYQDASGAWRDSGVTADVVQDAAGPAPVVRLDTSSVPPTTAVRVRLTTATSTWQSVAEVEILGLAPAPGTELASLSVDGKPVTQFDPAVWDHTVLAESPTPLLEGVAAAADATVTVDPATAERPWAFVVVTATEDGKPVAERIYRVRVLHPDSDARLAGLAIDGVPVAGFAAETLGYRVETGPWGPVPDVTAEPVQDGATVSVDADQVSARVTVGSPDGSTTRTYTVRFTSPGCADPTVTAPWASAAWGTRPASFCQGEGASFRISDAGDGAWTNKDNLSVVYQPDRLPVGGSVQTYAAAMDRGPNGDPRSGLVVRNDLSAAGKGASDGYVTLMASPSGAYLQSDANGNGYIDTQSSTVAAATWPVYLRLERTTDTTMTGYYRTAADKPWTVVGTASLQSADARLDAGVVATGNNAQGTSTATLLGARFWDEPDAADAVHVGTVAEMAPVLPGTVGVTLVGGGRITAPVSWEPIDPLAYAEAGTFTVSGPVEGTGLVAKATVTVAPRPVYAVVGTETTFAAGGFAPGEVVRVELVPRDKAGKALAPVPVGDATASDGGVVKPSFVLSGVRVGTHDLVLRGADSGTKLVLKLVLVREEDAPQ</sequence>
<dbReference type="Proteomes" id="UP000627369">
    <property type="component" value="Unassembled WGS sequence"/>
</dbReference>
<dbReference type="InterPro" id="IPR023296">
    <property type="entry name" value="Glyco_hydro_beta-prop_sf"/>
</dbReference>
<feature type="domain" description="Bacterial Ig-like" evidence="2">
    <location>
        <begin position="1108"/>
        <end position="1156"/>
    </location>
</feature>
<proteinExistence type="predicted"/>
<comment type="caution">
    <text evidence="3">The sequence shown here is derived from an EMBL/GenBank/DDBJ whole genome shotgun (WGS) entry which is preliminary data.</text>
</comment>
<evidence type="ECO:0000259" key="2">
    <source>
        <dbReference type="Pfam" id="PF07532"/>
    </source>
</evidence>
<dbReference type="RefSeq" id="WP_189670155.1">
    <property type="nucleotide sequence ID" value="NZ_BNAS01000004.1"/>
</dbReference>
<keyword evidence="4" id="KW-1185">Reference proteome</keyword>
<organism evidence="3 4">
    <name type="scientific">Promicromonospora soli</name>
    <dbReference type="NCBI Taxonomy" id="2035533"/>
    <lineage>
        <taxon>Bacteria</taxon>
        <taxon>Bacillati</taxon>
        <taxon>Actinomycetota</taxon>
        <taxon>Actinomycetes</taxon>
        <taxon>Micrococcales</taxon>
        <taxon>Promicromonosporaceae</taxon>
        <taxon>Promicromonospora</taxon>
    </lineage>
</organism>
<name>A0A919KX90_9MICO</name>